<dbReference type="PANTHER" id="PTHR43060">
    <property type="entry name" value="3-HYDROXYISOBUTYRATE DEHYDROGENASE-LIKE 1, MITOCHONDRIAL-RELATED"/>
    <property type="match status" value="1"/>
</dbReference>
<dbReference type="InterPro" id="IPR013328">
    <property type="entry name" value="6PGD_dom2"/>
</dbReference>
<evidence type="ECO:0000313" key="2">
    <source>
        <dbReference type="EMBL" id="CAD9822628.1"/>
    </source>
</evidence>
<evidence type="ECO:0000259" key="1">
    <source>
        <dbReference type="Pfam" id="PF14833"/>
    </source>
</evidence>
<accession>A0A7S2UKB0</accession>
<protein>
    <recommendedName>
        <fullName evidence="1">3-hydroxyisobutyrate dehydrogenase-like NAD-binding domain-containing protein</fullName>
    </recommendedName>
</protein>
<feature type="domain" description="3-hydroxyisobutyrate dehydrogenase-like NAD-binding" evidence="1">
    <location>
        <begin position="32"/>
        <end position="153"/>
    </location>
</feature>
<dbReference type="Pfam" id="PF14833">
    <property type="entry name" value="NAD_binding_11"/>
    <property type="match status" value="1"/>
</dbReference>
<name>A0A7S2UKB0_9STRA</name>
<gene>
    <name evidence="2" type="ORF">ASEP1449_LOCUS14462</name>
</gene>
<reference evidence="2" key="1">
    <citation type="submission" date="2021-01" db="EMBL/GenBank/DDBJ databases">
        <authorList>
            <person name="Corre E."/>
            <person name="Pelletier E."/>
            <person name="Niang G."/>
            <person name="Scheremetjew M."/>
            <person name="Finn R."/>
            <person name="Kale V."/>
            <person name="Holt S."/>
            <person name="Cochrane G."/>
            <person name="Meng A."/>
            <person name="Brown T."/>
            <person name="Cohen L."/>
        </authorList>
    </citation>
    <scope>NUCLEOTIDE SEQUENCE</scope>
    <source>
        <strain evidence="2">CCMP2084</strain>
    </source>
</reference>
<organism evidence="2">
    <name type="scientific">Attheya septentrionalis</name>
    <dbReference type="NCBI Taxonomy" id="420275"/>
    <lineage>
        <taxon>Eukaryota</taxon>
        <taxon>Sar</taxon>
        <taxon>Stramenopiles</taxon>
        <taxon>Ochrophyta</taxon>
        <taxon>Bacillariophyta</taxon>
        <taxon>Coscinodiscophyceae</taxon>
        <taxon>Chaetocerotophycidae</taxon>
        <taxon>Chaetocerotales</taxon>
        <taxon>Attheyaceae</taxon>
        <taxon>Attheya</taxon>
    </lineage>
</organism>
<dbReference type="EMBL" id="HBHQ01021432">
    <property type="protein sequence ID" value="CAD9822628.1"/>
    <property type="molecule type" value="Transcribed_RNA"/>
</dbReference>
<dbReference type="Gene3D" id="2.60.120.10">
    <property type="entry name" value="Jelly Rolls"/>
    <property type="match status" value="2"/>
</dbReference>
<dbReference type="AlphaFoldDB" id="A0A7S2UKB0"/>
<dbReference type="PANTHER" id="PTHR43060:SF17">
    <property type="entry name" value="L-THREONATE DEHYDROGENASE"/>
    <property type="match status" value="1"/>
</dbReference>
<dbReference type="GO" id="GO:0051287">
    <property type="term" value="F:NAD binding"/>
    <property type="evidence" value="ECO:0007669"/>
    <property type="project" value="InterPro"/>
</dbReference>
<dbReference type="InterPro" id="IPR014710">
    <property type="entry name" value="RmlC-like_jellyroll"/>
</dbReference>
<dbReference type="InterPro" id="IPR029154">
    <property type="entry name" value="HIBADH-like_NADP-bd"/>
</dbReference>
<proteinExistence type="predicted"/>
<dbReference type="Gene3D" id="1.10.1040.10">
    <property type="entry name" value="N-(1-d-carboxylethyl)-l-norvaline Dehydrogenase, domain 2"/>
    <property type="match status" value="1"/>
</dbReference>
<dbReference type="InterPro" id="IPR008927">
    <property type="entry name" value="6-PGluconate_DH-like_C_sf"/>
</dbReference>
<dbReference type="SUPFAM" id="SSF48179">
    <property type="entry name" value="6-phosphogluconate dehydrogenase C-terminal domain-like"/>
    <property type="match status" value="1"/>
</dbReference>
<sequence length="404" mass="43233">MMASGSIESLAIAKPILDAAGKDVHIISGGAGMGSTVKMVHQLLAGVHIVVAAEALALAAKAGLDVEQMYNIVNGAAGASWMFENRGKRMIGEGEPDVMSALNIFIKDLDIVHSEAKQFQSPIPVASAALQQFISGSAMGLGRKDDSQVVKVYEGVTGVAVGKPTKSTKSVGNGTVEGNEVGDVWKLEDGTEEEILEVGDEPRHFLVLANEYVRALKVSFGTNDTTLAHRHAEDSLYFFLVDGGLDVINHIKGSDPACDCMEFGEVRFGTHKSDKPLVHKITNKTNKPMLCVDAEVLKSPPVVSVIPLIAEHHELVKTRDKCRVYKLTLAPGTSTEVSYPFFYLSVVLKGGTIKTEIGGGGGTSGITWEETLSTGNTQWKEPAVGLKFTNSGESTFETFIAEWR</sequence>